<keyword evidence="5 9" id="KW-0547">Nucleotide-binding</keyword>
<evidence type="ECO:0000256" key="9">
    <source>
        <dbReference type="PROSITE-ProRule" id="PRU10141"/>
    </source>
</evidence>
<dbReference type="CDD" id="cd07840">
    <property type="entry name" value="STKc_CDK9_like"/>
    <property type="match status" value="1"/>
</dbReference>
<evidence type="ECO:0000256" key="7">
    <source>
        <dbReference type="ARBA" id="ARBA00022840"/>
    </source>
</evidence>
<evidence type="ECO:0000313" key="12">
    <source>
        <dbReference type="EMBL" id="KAJ6825865.1"/>
    </source>
</evidence>
<evidence type="ECO:0000256" key="4">
    <source>
        <dbReference type="ARBA" id="ARBA00022679"/>
    </source>
</evidence>
<keyword evidence="13" id="KW-1185">Reference proteome</keyword>
<dbReference type="PROSITE" id="PS00108">
    <property type="entry name" value="PROTEIN_KINASE_ST"/>
    <property type="match status" value="1"/>
</dbReference>
<organism evidence="12 13">
    <name type="scientific">Iris pallida</name>
    <name type="common">Sweet iris</name>
    <dbReference type="NCBI Taxonomy" id="29817"/>
    <lineage>
        <taxon>Eukaryota</taxon>
        <taxon>Viridiplantae</taxon>
        <taxon>Streptophyta</taxon>
        <taxon>Embryophyta</taxon>
        <taxon>Tracheophyta</taxon>
        <taxon>Spermatophyta</taxon>
        <taxon>Magnoliopsida</taxon>
        <taxon>Liliopsida</taxon>
        <taxon>Asparagales</taxon>
        <taxon>Iridaceae</taxon>
        <taxon>Iridoideae</taxon>
        <taxon>Irideae</taxon>
        <taxon>Iris</taxon>
    </lineage>
</organism>
<dbReference type="InterPro" id="IPR008271">
    <property type="entry name" value="Ser/Thr_kinase_AS"/>
</dbReference>
<dbReference type="GO" id="GO:0000307">
    <property type="term" value="C:cyclin-dependent protein kinase holoenzyme complex"/>
    <property type="evidence" value="ECO:0007669"/>
    <property type="project" value="TreeGrafter"/>
</dbReference>
<dbReference type="InterPro" id="IPR050108">
    <property type="entry name" value="CDK"/>
</dbReference>
<dbReference type="EC" id="2.7.11.23" evidence="2"/>
<dbReference type="InterPro" id="IPR017441">
    <property type="entry name" value="Protein_kinase_ATP_BS"/>
</dbReference>
<dbReference type="PROSITE" id="PS00107">
    <property type="entry name" value="PROTEIN_KINASE_ATP"/>
    <property type="match status" value="1"/>
</dbReference>
<protein>
    <recommendedName>
        <fullName evidence="2">[RNA-polymerase]-subunit kinase</fullName>
        <ecNumber evidence="2">2.7.11.23</ecNumber>
    </recommendedName>
</protein>
<dbReference type="Gene3D" id="3.30.200.20">
    <property type="entry name" value="Phosphorylase Kinase, domain 1"/>
    <property type="match status" value="1"/>
</dbReference>
<gene>
    <name evidence="12" type="ORF">M6B38_375605</name>
</gene>
<dbReference type="EMBL" id="JANAVB010021476">
    <property type="protein sequence ID" value="KAJ6825865.1"/>
    <property type="molecule type" value="Genomic_DNA"/>
</dbReference>
<dbReference type="InterPro" id="IPR011009">
    <property type="entry name" value="Kinase-like_dom_sf"/>
</dbReference>
<dbReference type="PANTHER" id="PTHR24056:SF358">
    <property type="entry name" value="PROTEIN KINASE DOMAIN-CONTAINING PROTEIN"/>
    <property type="match status" value="1"/>
</dbReference>
<keyword evidence="3" id="KW-0723">Serine/threonine-protein kinase</keyword>
<comment type="catalytic activity">
    <reaction evidence="8">
        <text>[DNA-directed RNA polymerase] + ATP = phospho-[DNA-directed RNA polymerase] + ADP + H(+)</text>
        <dbReference type="Rhea" id="RHEA:10216"/>
        <dbReference type="Rhea" id="RHEA-COMP:11321"/>
        <dbReference type="Rhea" id="RHEA-COMP:11322"/>
        <dbReference type="ChEBI" id="CHEBI:15378"/>
        <dbReference type="ChEBI" id="CHEBI:30616"/>
        <dbReference type="ChEBI" id="CHEBI:43176"/>
        <dbReference type="ChEBI" id="CHEBI:68546"/>
        <dbReference type="ChEBI" id="CHEBI:456216"/>
        <dbReference type="EC" id="2.7.11.23"/>
    </reaction>
</comment>
<dbReference type="SMART" id="SM00220">
    <property type="entry name" value="S_TKc"/>
    <property type="match status" value="1"/>
</dbReference>
<dbReference type="GO" id="GO:0005524">
    <property type="term" value="F:ATP binding"/>
    <property type="evidence" value="ECO:0007669"/>
    <property type="project" value="UniProtKB-UniRule"/>
</dbReference>
<keyword evidence="6 12" id="KW-0418">Kinase</keyword>
<evidence type="ECO:0000256" key="2">
    <source>
        <dbReference type="ARBA" id="ARBA00012409"/>
    </source>
</evidence>
<dbReference type="Proteomes" id="UP001140949">
    <property type="component" value="Unassembled WGS sequence"/>
</dbReference>
<evidence type="ECO:0000256" key="5">
    <source>
        <dbReference type="ARBA" id="ARBA00022741"/>
    </source>
</evidence>
<dbReference type="Pfam" id="PF00069">
    <property type="entry name" value="Pkinase"/>
    <property type="match status" value="1"/>
</dbReference>
<name>A0AAX6GC47_IRIPA</name>
<evidence type="ECO:0000259" key="11">
    <source>
        <dbReference type="PROSITE" id="PS50011"/>
    </source>
</evidence>
<evidence type="ECO:0000256" key="10">
    <source>
        <dbReference type="SAM" id="MobiDB-lite"/>
    </source>
</evidence>
<feature type="region of interest" description="Disordered" evidence="10">
    <location>
        <begin position="369"/>
        <end position="414"/>
    </location>
</feature>
<dbReference type="SUPFAM" id="SSF56112">
    <property type="entry name" value="Protein kinase-like (PK-like)"/>
    <property type="match status" value="1"/>
</dbReference>
<feature type="compositionally biased region" description="Basic and acidic residues" evidence="10">
    <location>
        <begin position="490"/>
        <end position="502"/>
    </location>
</feature>
<keyword evidence="7 9" id="KW-0067">ATP-binding</keyword>
<dbReference type="GO" id="GO:0008353">
    <property type="term" value="F:RNA polymerase II CTD heptapeptide repeat kinase activity"/>
    <property type="evidence" value="ECO:0007669"/>
    <property type="project" value="UniProtKB-EC"/>
</dbReference>
<comment type="caution">
    <text evidence="12">The sequence shown here is derived from an EMBL/GenBank/DDBJ whole genome shotgun (WGS) entry which is preliminary data.</text>
</comment>
<keyword evidence="4" id="KW-0808">Transferase</keyword>
<reference evidence="12" key="1">
    <citation type="journal article" date="2023" name="GigaByte">
        <title>Genome assembly of the bearded iris, Iris pallida Lam.</title>
        <authorList>
            <person name="Bruccoleri R.E."/>
            <person name="Oakeley E.J."/>
            <person name="Faust A.M.E."/>
            <person name="Altorfer M."/>
            <person name="Dessus-Babus S."/>
            <person name="Burckhardt D."/>
            <person name="Oertli M."/>
            <person name="Naumann U."/>
            <person name="Petersen F."/>
            <person name="Wong J."/>
        </authorList>
    </citation>
    <scope>NUCLEOTIDE SEQUENCE</scope>
    <source>
        <strain evidence="12">GSM-AAB239-AS_SAM_17_03QT</strain>
    </source>
</reference>
<sequence>MGCFVSKRSRGGAGVQLAAAAEPEPKPADAACATSAAPELPPVFHFPPRATSGWPAWLAEAAGDALDGWSPRRADSFQKLDKIGQGTYSNVYKARDLVSGTVVALKKVRFDIMESESVRFMAREISVLRRLNHPNVVRLEGLVTSRVSNSIYLIFEYMEHDLAGLVASPDIKFTEPQVKCYMKQLLSGLEHCHNRGVLHRDIKGSNLLLDNEGILKIADFGLASTFDPDHKQSMTSRVVTLWYRPPELLLGATYYGVGVDLWSAGCILGELLSGKPILPGRTEVEQLHKIFKLCGSPGDKYWKKAKLPHATMFKPNQAYKRCVAETFKDFSPSALLLIETLLAVDPAERGTATAALNREFFSTEPYACEPSTLPHYPPSKELDARLRDEKARRQRRNDAKGKAQGRRKARVHDHLSKAVPAPEANAELQVNLNRRMMARKSVTTQSEKFPPPHQDGAVGITTASFIAYDTSFTSSLFEEKVEMHQNGPRGTDRKNGAKKEEPQTGTSRVSIRHLRNSSIGLLMDLKKSTRIHRKNKDKELEVFGADM</sequence>
<dbReference type="Gene3D" id="1.10.510.10">
    <property type="entry name" value="Transferase(Phosphotransferase) domain 1"/>
    <property type="match status" value="1"/>
</dbReference>
<feature type="domain" description="Protein kinase" evidence="11">
    <location>
        <begin position="77"/>
        <end position="361"/>
    </location>
</feature>
<dbReference type="GO" id="GO:0032968">
    <property type="term" value="P:positive regulation of transcription elongation by RNA polymerase II"/>
    <property type="evidence" value="ECO:0007669"/>
    <property type="project" value="TreeGrafter"/>
</dbReference>
<dbReference type="PANTHER" id="PTHR24056">
    <property type="entry name" value="CELL DIVISION PROTEIN KINASE"/>
    <property type="match status" value="1"/>
</dbReference>
<dbReference type="FunFam" id="1.10.510.10:FF:000043">
    <property type="entry name" value="probable serine/threonine-protein kinase At1g54610"/>
    <property type="match status" value="1"/>
</dbReference>
<feature type="region of interest" description="Disordered" evidence="10">
    <location>
        <begin position="483"/>
        <end position="509"/>
    </location>
</feature>
<reference evidence="12" key="2">
    <citation type="submission" date="2023-04" db="EMBL/GenBank/DDBJ databases">
        <authorList>
            <person name="Bruccoleri R.E."/>
            <person name="Oakeley E.J."/>
            <person name="Faust A.-M."/>
            <person name="Dessus-Babus S."/>
            <person name="Altorfer M."/>
            <person name="Burckhardt D."/>
            <person name="Oertli M."/>
            <person name="Naumann U."/>
            <person name="Petersen F."/>
            <person name="Wong J."/>
        </authorList>
    </citation>
    <scope>NUCLEOTIDE SEQUENCE</scope>
    <source>
        <strain evidence="12">GSM-AAB239-AS_SAM_17_03QT</strain>
        <tissue evidence="12">Leaf</tissue>
    </source>
</reference>
<accession>A0AAX6GC47</accession>
<dbReference type="FunFam" id="3.30.200.20:FF:000021">
    <property type="entry name" value="probable serine/threonine-protein kinase At1g54610"/>
    <property type="match status" value="1"/>
</dbReference>
<dbReference type="GO" id="GO:0005634">
    <property type="term" value="C:nucleus"/>
    <property type="evidence" value="ECO:0007669"/>
    <property type="project" value="TreeGrafter"/>
</dbReference>
<evidence type="ECO:0000256" key="1">
    <source>
        <dbReference type="ARBA" id="ARBA00006485"/>
    </source>
</evidence>
<dbReference type="InterPro" id="IPR000719">
    <property type="entry name" value="Prot_kinase_dom"/>
</dbReference>
<dbReference type="AlphaFoldDB" id="A0AAX6GC47"/>
<proteinExistence type="inferred from homology"/>
<evidence type="ECO:0000313" key="13">
    <source>
        <dbReference type="Proteomes" id="UP001140949"/>
    </source>
</evidence>
<comment type="similarity">
    <text evidence="1">Belongs to the protein kinase superfamily. CMGC Ser/Thr protein kinase family. CDC2/CDKX subfamily.</text>
</comment>
<evidence type="ECO:0000256" key="3">
    <source>
        <dbReference type="ARBA" id="ARBA00022527"/>
    </source>
</evidence>
<evidence type="ECO:0000256" key="6">
    <source>
        <dbReference type="ARBA" id="ARBA00022777"/>
    </source>
</evidence>
<feature type="binding site" evidence="9">
    <location>
        <position position="106"/>
    </location>
    <ligand>
        <name>ATP</name>
        <dbReference type="ChEBI" id="CHEBI:30616"/>
    </ligand>
</feature>
<evidence type="ECO:0000256" key="8">
    <source>
        <dbReference type="ARBA" id="ARBA00049280"/>
    </source>
</evidence>
<feature type="compositionally biased region" description="Basic and acidic residues" evidence="10">
    <location>
        <begin position="378"/>
        <end position="401"/>
    </location>
</feature>
<dbReference type="PROSITE" id="PS50011">
    <property type="entry name" value="PROTEIN_KINASE_DOM"/>
    <property type="match status" value="1"/>
</dbReference>